<reference evidence="2 3" key="1">
    <citation type="submission" date="2019-08" db="EMBL/GenBank/DDBJ databases">
        <title>Deep-cultivation of Planctomycetes and their phenomic and genomic characterization uncovers novel biology.</title>
        <authorList>
            <person name="Wiegand S."/>
            <person name="Jogler M."/>
            <person name="Boedeker C."/>
            <person name="Pinto D."/>
            <person name="Vollmers J."/>
            <person name="Rivas-Marin E."/>
            <person name="Kohn T."/>
            <person name="Peeters S.H."/>
            <person name="Heuer A."/>
            <person name="Rast P."/>
            <person name="Oberbeckmann S."/>
            <person name="Bunk B."/>
            <person name="Jeske O."/>
            <person name="Meyerdierks A."/>
            <person name="Storesund J.E."/>
            <person name="Kallscheuer N."/>
            <person name="Luecker S."/>
            <person name="Lage O.M."/>
            <person name="Pohl T."/>
            <person name="Merkel B.J."/>
            <person name="Hornburger P."/>
            <person name="Mueller R.-W."/>
            <person name="Bruemmer F."/>
            <person name="Labrenz M."/>
            <person name="Spormann A.M."/>
            <person name="Op den Camp H."/>
            <person name="Overmann J."/>
            <person name="Amann R."/>
            <person name="Jetten M.S.M."/>
            <person name="Mascher T."/>
            <person name="Medema M.H."/>
            <person name="Devos D.P."/>
            <person name="Kaster A.-K."/>
            <person name="Ovreas L."/>
            <person name="Rohde M."/>
            <person name="Galperin M.Y."/>
            <person name="Jogler C."/>
        </authorList>
    </citation>
    <scope>NUCLEOTIDE SEQUENCE [LARGE SCALE GENOMIC DNA]</scope>
    <source>
        <strain evidence="2 3">UC8</strain>
    </source>
</reference>
<dbReference type="NCBIfam" id="TIGR02532">
    <property type="entry name" value="IV_pilin_GFxxxE"/>
    <property type="match status" value="1"/>
</dbReference>
<dbReference type="InterPro" id="IPR011453">
    <property type="entry name" value="DUF1559"/>
</dbReference>
<dbReference type="PANTHER" id="PTHR30093">
    <property type="entry name" value="GENERAL SECRETION PATHWAY PROTEIN G"/>
    <property type="match status" value="1"/>
</dbReference>
<dbReference type="PANTHER" id="PTHR30093:SF2">
    <property type="entry name" value="TYPE II SECRETION SYSTEM PROTEIN H"/>
    <property type="match status" value="1"/>
</dbReference>
<accession>A0A5B9R179</accession>
<protein>
    <submittedName>
        <fullName evidence="2">Type II secretion system protein G</fullName>
    </submittedName>
</protein>
<feature type="domain" description="DUF1559" evidence="1">
    <location>
        <begin position="33"/>
        <end position="321"/>
    </location>
</feature>
<sequence length="341" mass="36069">MSNTRNRGFTLVELLVVIAIIGVLVGLLLPAVQAAREAARRMSCGNNMKQIGLALHNYHDTHNKFPSGSRQLNGWGPSWYVGILPYVEQKNLSDQMPMVGSHPGYTGVSLTTRAAVNNTIIPGFICPSCPMPETKDVGGGAIGMLPSYIAIAGAVDEDSSLSPVPAIGAAGDTDLFMETRNRLANACCSTNEKLSIGSGGGTFPPNEFLRFANLTDGTSNVLVVGEISNWMKNGTAPADTRVNHGWTMGTDNSAKVVSWTSGPTQRTFNINSIRYSIGTQNFNLPGVGGNNGANNPLISAHPGGIQSLFGDGSVHFLTETMSLPLLKLQATRDDGQVIDLP</sequence>
<dbReference type="AlphaFoldDB" id="A0A5B9R179"/>
<dbReference type="EMBL" id="CP042914">
    <property type="protein sequence ID" value="QEG43545.1"/>
    <property type="molecule type" value="Genomic_DNA"/>
</dbReference>
<dbReference type="InterPro" id="IPR012902">
    <property type="entry name" value="N_methyl_site"/>
</dbReference>
<dbReference type="InterPro" id="IPR027558">
    <property type="entry name" value="Pre_pil_HX9DG_C"/>
</dbReference>
<evidence type="ECO:0000259" key="1">
    <source>
        <dbReference type="Pfam" id="PF07596"/>
    </source>
</evidence>
<dbReference type="SUPFAM" id="SSF54523">
    <property type="entry name" value="Pili subunits"/>
    <property type="match status" value="1"/>
</dbReference>
<dbReference type="Pfam" id="PF07596">
    <property type="entry name" value="SBP_bac_10"/>
    <property type="match status" value="1"/>
</dbReference>
<dbReference type="OrthoDB" id="280382at2"/>
<dbReference type="PROSITE" id="PS00409">
    <property type="entry name" value="PROKAR_NTER_METHYL"/>
    <property type="match status" value="1"/>
</dbReference>
<organism evidence="2 3">
    <name type="scientific">Roseimaritima ulvae</name>
    <dbReference type="NCBI Taxonomy" id="980254"/>
    <lineage>
        <taxon>Bacteria</taxon>
        <taxon>Pseudomonadati</taxon>
        <taxon>Planctomycetota</taxon>
        <taxon>Planctomycetia</taxon>
        <taxon>Pirellulales</taxon>
        <taxon>Pirellulaceae</taxon>
        <taxon>Roseimaritima</taxon>
    </lineage>
</organism>
<proteinExistence type="predicted"/>
<evidence type="ECO:0000313" key="2">
    <source>
        <dbReference type="EMBL" id="QEG43545.1"/>
    </source>
</evidence>
<gene>
    <name evidence="2" type="primary">pulG_7</name>
    <name evidence="2" type="ORF">UC8_55960</name>
</gene>
<dbReference type="Gene3D" id="3.30.700.10">
    <property type="entry name" value="Glycoprotein, Type 4 Pilin"/>
    <property type="match status" value="1"/>
</dbReference>
<dbReference type="Proteomes" id="UP000325286">
    <property type="component" value="Chromosome"/>
</dbReference>
<evidence type="ECO:0000313" key="3">
    <source>
        <dbReference type="Proteomes" id="UP000325286"/>
    </source>
</evidence>
<dbReference type="NCBIfam" id="TIGR04294">
    <property type="entry name" value="pre_pil_HX9DG"/>
    <property type="match status" value="1"/>
</dbReference>
<dbReference type="Pfam" id="PF07963">
    <property type="entry name" value="N_methyl"/>
    <property type="match status" value="1"/>
</dbReference>
<dbReference type="RefSeq" id="WP_068132575.1">
    <property type="nucleotide sequence ID" value="NZ_CP042914.1"/>
</dbReference>
<dbReference type="InterPro" id="IPR045584">
    <property type="entry name" value="Pilin-like"/>
</dbReference>
<keyword evidence="3" id="KW-1185">Reference proteome</keyword>
<name>A0A5B9R179_9BACT</name>
<dbReference type="KEGG" id="rul:UC8_55960"/>